<dbReference type="Proteomes" id="UP000271650">
    <property type="component" value="Chromosome"/>
</dbReference>
<name>A0ACD5HV68_9PROT</name>
<organism evidence="1 2">
    <name type="scientific">Acidithiobacillus sulfuriphilus</name>
    <dbReference type="NCBI Taxonomy" id="1867749"/>
    <lineage>
        <taxon>Bacteria</taxon>
        <taxon>Pseudomonadati</taxon>
        <taxon>Pseudomonadota</taxon>
        <taxon>Acidithiobacillia</taxon>
        <taxon>Acidithiobacillales</taxon>
        <taxon>Acidithiobacillaceae</taxon>
        <taxon>Acidithiobacillus</taxon>
    </lineage>
</organism>
<evidence type="ECO:0000313" key="1">
    <source>
        <dbReference type="EMBL" id="XRI78155.1"/>
    </source>
</evidence>
<evidence type="ECO:0000313" key="2">
    <source>
        <dbReference type="Proteomes" id="UP000271650"/>
    </source>
</evidence>
<reference evidence="1 2" key="1">
    <citation type="journal article" date="2019" name="Int. J. Syst. Evol. Microbiol.">
        <title>Acidithiobacillus sulfuriphilus sp. nov.: an extremely acidophilic sulfur-oxidizing chemolithotroph isolated from a neutral pH environment.</title>
        <authorList>
            <person name="Falagan C."/>
            <person name="Moya-Beltran A."/>
            <person name="Castro M."/>
            <person name="Quatrini R."/>
            <person name="Johnson D.B."/>
        </authorList>
    </citation>
    <scope>NUCLEOTIDE SEQUENCE [LARGE SCALE GENOMIC DNA]</scope>
    <source>
        <strain evidence="1 2">CJ-2</strain>
    </source>
</reference>
<proteinExistence type="predicted"/>
<dbReference type="EMBL" id="CP127527">
    <property type="protein sequence ID" value="XRI78155.1"/>
    <property type="molecule type" value="Genomic_DNA"/>
</dbReference>
<sequence length="106" mass="11666">MSLLGGENADCDRRRGKPGQGKFRPSDWAEMLIEGVGLAHFGPNHKIHYENDVEPATTDGHASITIDEALEQTHPEAFSEVLRFADENHLHVFMKDGTISHGTGQS</sequence>
<gene>
    <name evidence="1" type="ORF">EC580_005640</name>
</gene>
<keyword evidence="2" id="KW-1185">Reference proteome</keyword>
<accession>A0ACD5HV68</accession>
<protein>
    <submittedName>
        <fullName evidence="1">DUF3579 domain-containing protein</fullName>
    </submittedName>
</protein>